<dbReference type="Proteomes" id="UP000838749">
    <property type="component" value="Unassembled WGS sequence"/>
</dbReference>
<accession>A0ABM9BH88</accession>
<evidence type="ECO:0000256" key="2">
    <source>
        <dbReference type="SAM" id="SignalP"/>
    </source>
</evidence>
<dbReference type="RefSeq" id="WP_234539889.1">
    <property type="nucleotide sequence ID" value="NZ_CAKMAB010000032.1"/>
</dbReference>
<evidence type="ECO:0000313" key="3">
    <source>
        <dbReference type="EMBL" id="CAH1058301.1"/>
    </source>
</evidence>
<feature type="compositionally biased region" description="Polar residues" evidence="1">
    <location>
        <begin position="260"/>
        <end position="276"/>
    </location>
</feature>
<gene>
    <name evidence="3" type="ORF">PAECIP111894_04475</name>
</gene>
<feature type="chain" id="PRO_5047007070" description="Sporulation lipoprotein, YhcN/YlaJ family" evidence="2">
    <location>
        <begin position="26"/>
        <end position="372"/>
    </location>
</feature>
<feature type="compositionally biased region" description="Polar residues" evidence="1">
    <location>
        <begin position="110"/>
        <end position="122"/>
    </location>
</feature>
<dbReference type="EMBL" id="CAKMAB010000032">
    <property type="protein sequence ID" value="CAH1058301.1"/>
    <property type="molecule type" value="Genomic_DNA"/>
</dbReference>
<feature type="region of interest" description="Disordered" evidence="1">
    <location>
        <begin position="110"/>
        <end position="131"/>
    </location>
</feature>
<feature type="region of interest" description="Disordered" evidence="1">
    <location>
        <begin position="249"/>
        <end position="277"/>
    </location>
</feature>
<evidence type="ECO:0000313" key="4">
    <source>
        <dbReference type="Proteomes" id="UP000838749"/>
    </source>
</evidence>
<proteinExistence type="predicted"/>
<feature type="compositionally biased region" description="Low complexity" evidence="1">
    <location>
        <begin position="148"/>
        <end position="165"/>
    </location>
</feature>
<dbReference type="Pfam" id="PF09580">
    <property type="entry name" value="Spore_YhcN_YlaJ"/>
    <property type="match status" value="2"/>
</dbReference>
<feature type="region of interest" description="Disordered" evidence="1">
    <location>
        <begin position="148"/>
        <end position="223"/>
    </location>
</feature>
<dbReference type="InterPro" id="IPR019076">
    <property type="entry name" value="Spore_lipoprot_YhcN/YlaJ-like"/>
</dbReference>
<evidence type="ECO:0000256" key="1">
    <source>
        <dbReference type="SAM" id="MobiDB-lite"/>
    </source>
</evidence>
<comment type="caution">
    <text evidence="3">The sequence shown here is derived from an EMBL/GenBank/DDBJ whole genome shotgun (WGS) entry which is preliminary data.</text>
</comment>
<dbReference type="PROSITE" id="PS51257">
    <property type="entry name" value="PROKAR_LIPOPROTEIN"/>
    <property type="match status" value="1"/>
</dbReference>
<protein>
    <recommendedName>
        <fullName evidence="5">Sporulation lipoprotein, YhcN/YlaJ family</fullName>
    </recommendedName>
</protein>
<evidence type="ECO:0008006" key="5">
    <source>
        <dbReference type="Google" id="ProtNLM"/>
    </source>
</evidence>
<feature type="signal peptide" evidence="2">
    <location>
        <begin position="1"/>
        <end position="25"/>
    </location>
</feature>
<sequence length="372" mass="38896">MMRSKISLSVSAALLLGLVSITGCGTNTAEKTNVQTNSVRGVNDGRIGVNSVRGGTMGTHNFTKMEVSQELADRIAAMPEVRTANVMLAGKNAYVAVTLHDTTTGLRAKGTTSYRAKSSTVPHNYGPTGVMSGTGRVKIGRDGMNDTGVVTNGTNGTLRGTVNTVPGTTSTGPATLGMGTHRNGTTGMGSLGTGTGTGTTGTTGTRTHTYNNGPLLNSNGSKRDVNMGIGIGNGMGMGTRNATGTGTGTTNGLGTGMGVRSTTPNYTNSTHGTNYRSNSTHMNSTHSTHMNNTNNTMNMKETDTVTKEIKAKIAAEVKNHDATIKDVYVSANPDFVERVNVYAEEARAGHPIKGFVDEFRTMVVRIFPTRNY</sequence>
<keyword evidence="2" id="KW-0732">Signal</keyword>
<keyword evidence="4" id="KW-1185">Reference proteome</keyword>
<feature type="compositionally biased region" description="Gly residues" evidence="1">
    <location>
        <begin position="186"/>
        <end position="201"/>
    </location>
</feature>
<name>A0ABM9BH88_9BACL</name>
<reference evidence="3" key="1">
    <citation type="submission" date="2021-12" db="EMBL/GenBank/DDBJ databases">
        <authorList>
            <person name="Criscuolo A."/>
        </authorList>
    </citation>
    <scope>NUCLEOTIDE SEQUENCE</scope>
    <source>
        <strain evidence="3">CIP111894</strain>
    </source>
</reference>
<feature type="compositionally biased region" description="Polar residues" evidence="1">
    <location>
        <begin position="210"/>
        <end position="220"/>
    </location>
</feature>
<organism evidence="3 4">
    <name type="scientific">Paenibacillus pseudetheri</name>
    <dbReference type="NCBI Taxonomy" id="2897682"/>
    <lineage>
        <taxon>Bacteria</taxon>
        <taxon>Bacillati</taxon>
        <taxon>Bacillota</taxon>
        <taxon>Bacilli</taxon>
        <taxon>Bacillales</taxon>
        <taxon>Paenibacillaceae</taxon>
        <taxon>Paenibacillus</taxon>
    </lineage>
</organism>